<keyword evidence="9 14" id="KW-0479">Metal-binding</keyword>
<dbReference type="Pfam" id="PF03332">
    <property type="entry name" value="PMM"/>
    <property type="match status" value="1"/>
</dbReference>
<evidence type="ECO:0000256" key="13">
    <source>
        <dbReference type="PIRSR" id="PIRSR605002-2"/>
    </source>
</evidence>
<evidence type="ECO:0000256" key="10">
    <source>
        <dbReference type="ARBA" id="ARBA00022842"/>
    </source>
</evidence>
<feature type="binding site" evidence="14">
    <location>
        <position position="228"/>
    </location>
    <ligand>
        <name>Mg(2+)</name>
        <dbReference type="ChEBI" id="CHEBI:18420"/>
        <label>1</label>
    </ligand>
</feature>
<dbReference type="RefSeq" id="XP_002507710.1">
    <property type="nucleotide sequence ID" value="XM_002507664.1"/>
</dbReference>
<evidence type="ECO:0000256" key="8">
    <source>
        <dbReference type="ARBA" id="ARBA00022490"/>
    </source>
</evidence>
<feature type="binding site" evidence="13">
    <location>
        <position position="24"/>
    </location>
    <ligand>
        <name>alpha-D-mannose 1-phosphate</name>
        <dbReference type="ChEBI" id="CHEBI:58409"/>
    </ligand>
</feature>
<dbReference type="GeneID" id="8250242"/>
<feature type="active site" description="Nucleophile" evidence="12">
    <location>
        <position position="15"/>
    </location>
</feature>
<evidence type="ECO:0000256" key="4">
    <source>
        <dbReference type="ARBA" id="ARBA00009736"/>
    </source>
</evidence>
<keyword evidence="8 15" id="KW-0963">Cytoplasm</keyword>
<dbReference type="PANTHER" id="PTHR10466">
    <property type="entry name" value="PHOSPHOMANNOMUTASE"/>
    <property type="match status" value="1"/>
</dbReference>
<feature type="binding site" evidence="13">
    <location>
        <position position="182"/>
    </location>
    <ligand>
        <name>alpha-D-mannose 1-phosphate</name>
        <dbReference type="ChEBI" id="CHEBI:58409"/>
    </ligand>
</feature>
<dbReference type="STRING" id="296587.C1FEI8"/>
<evidence type="ECO:0000256" key="14">
    <source>
        <dbReference type="PIRSR" id="PIRSR605002-3"/>
    </source>
</evidence>
<reference evidence="16 17" key="1">
    <citation type="journal article" date="2009" name="Science">
        <title>Green evolution and dynamic adaptations revealed by genomes of the marine picoeukaryotes Micromonas.</title>
        <authorList>
            <person name="Worden A.Z."/>
            <person name="Lee J.H."/>
            <person name="Mock T."/>
            <person name="Rouze P."/>
            <person name="Simmons M.P."/>
            <person name="Aerts A.L."/>
            <person name="Allen A.E."/>
            <person name="Cuvelier M.L."/>
            <person name="Derelle E."/>
            <person name="Everett M.V."/>
            <person name="Foulon E."/>
            <person name="Grimwood J."/>
            <person name="Gundlach H."/>
            <person name="Henrissat B."/>
            <person name="Napoli C."/>
            <person name="McDonald S.M."/>
            <person name="Parker M.S."/>
            <person name="Rombauts S."/>
            <person name="Salamov A."/>
            <person name="Von Dassow P."/>
            <person name="Badger J.H."/>
            <person name="Coutinho P.M."/>
            <person name="Demir E."/>
            <person name="Dubchak I."/>
            <person name="Gentemann C."/>
            <person name="Eikrem W."/>
            <person name="Gready J.E."/>
            <person name="John U."/>
            <person name="Lanier W."/>
            <person name="Lindquist E.A."/>
            <person name="Lucas S."/>
            <person name="Mayer K.F."/>
            <person name="Moreau H."/>
            <person name="Not F."/>
            <person name="Otillar R."/>
            <person name="Panaud O."/>
            <person name="Pangilinan J."/>
            <person name="Paulsen I."/>
            <person name="Piegu B."/>
            <person name="Poliakov A."/>
            <person name="Robbens S."/>
            <person name="Schmutz J."/>
            <person name="Toulza E."/>
            <person name="Wyss T."/>
            <person name="Zelensky A."/>
            <person name="Zhou K."/>
            <person name="Armbrust E.V."/>
            <person name="Bhattacharya D."/>
            <person name="Goodenough U.W."/>
            <person name="Van de Peer Y."/>
            <person name="Grigoriev I.V."/>
        </authorList>
    </citation>
    <scope>NUCLEOTIDE SEQUENCE [LARGE SCALE GENOMIC DNA]</scope>
    <source>
        <strain evidence="17">RCC299 / NOUM17</strain>
    </source>
</reference>
<feature type="binding site" evidence="13">
    <location>
        <position position="184"/>
    </location>
    <ligand>
        <name>alpha-D-mannose 1-phosphate</name>
        <dbReference type="ChEBI" id="CHEBI:58409"/>
    </ligand>
</feature>
<dbReference type="GO" id="GO:0005829">
    <property type="term" value="C:cytosol"/>
    <property type="evidence" value="ECO:0007669"/>
    <property type="project" value="TreeGrafter"/>
</dbReference>
<keyword evidence="10 14" id="KW-0460">Magnesium</keyword>
<dbReference type="InterPro" id="IPR023214">
    <property type="entry name" value="HAD_sf"/>
</dbReference>
<dbReference type="NCBIfam" id="TIGR01484">
    <property type="entry name" value="HAD-SF-IIB"/>
    <property type="match status" value="1"/>
</dbReference>
<dbReference type="GO" id="GO:0006487">
    <property type="term" value="P:protein N-linked glycosylation"/>
    <property type="evidence" value="ECO:0007669"/>
    <property type="project" value="TreeGrafter"/>
</dbReference>
<evidence type="ECO:0000256" key="11">
    <source>
        <dbReference type="ARBA" id="ARBA00023235"/>
    </source>
</evidence>
<dbReference type="OrthoDB" id="10264771at2759"/>
<dbReference type="InParanoid" id="C1FEI8"/>
<evidence type="ECO:0000256" key="15">
    <source>
        <dbReference type="RuleBase" id="RU361118"/>
    </source>
</evidence>
<feature type="non-terminal residue" evidence="16">
    <location>
        <position position="242"/>
    </location>
</feature>
<evidence type="ECO:0000256" key="1">
    <source>
        <dbReference type="ARBA" id="ARBA00000586"/>
    </source>
</evidence>
<organism evidence="16 17">
    <name type="scientific">Micromonas commoda (strain RCC299 / NOUM17 / CCMP2709)</name>
    <name type="common">Picoplanktonic green alga</name>
    <dbReference type="NCBI Taxonomy" id="296587"/>
    <lineage>
        <taxon>Eukaryota</taxon>
        <taxon>Viridiplantae</taxon>
        <taxon>Chlorophyta</taxon>
        <taxon>Mamiellophyceae</taxon>
        <taxon>Mamiellales</taxon>
        <taxon>Mamiellaceae</taxon>
        <taxon>Micromonas</taxon>
    </lineage>
</organism>
<dbReference type="Proteomes" id="UP000002009">
    <property type="component" value="Chromosome 1"/>
</dbReference>
<evidence type="ECO:0000256" key="5">
    <source>
        <dbReference type="ARBA" id="ARBA00011738"/>
    </source>
</evidence>
<evidence type="ECO:0000256" key="12">
    <source>
        <dbReference type="PIRSR" id="PIRSR605002-1"/>
    </source>
</evidence>
<dbReference type="InterPro" id="IPR006379">
    <property type="entry name" value="HAD-SF_hydro_IIB"/>
</dbReference>
<dbReference type="GO" id="GO:0006013">
    <property type="term" value="P:mannose metabolic process"/>
    <property type="evidence" value="ECO:0007669"/>
    <property type="project" value="TreeGrafter"/>
</dbReference>
<dbReference type="GO" id="GO:0046872">
    <property type="term" value="F:metal ion binding"/>
    <property type="evidence" value="ECO:0007669"/>
    <property type="project" value="UniProtKB-KW"/>
</dbReference>
<comment type="cofactor">
    <cofactor evidence="14">
        <name>Mg(2+)</name>
        <dbReference type="ChEBI" id="CHEBI:18420"/>
    </cofactor>
</comment>
<evidence type="ECO:0000256" key="6">
    <source>
        <dbReference type="ARBA" id="ARBA00012730"/>
    </source>
</evidence>
<dbReference type="eggNOG" id="KOG3189">
    <property type="taxonomic scope" value="Eukaryota"/>
</dbReference>
<evidence type="ECO:0000313" key="17">
    <source>
        <dbReference type="Proteomes" id="UP000002009"/>
    </source>
</evidence>
<dbReference type="FunFam" id="3.30.1240.20:FF:000001">
    <property type="entry name" value="Phosphomannomutase"/>
    <property type="match status" value="1"/>
</dbReference>
<dbReference type="FunCoup" id="C1FEI8">
    <property type="interactions" value="1723"/>
</dbReference>
<dbReference type="AlphaFoldDB" id="C1FEI8"/>
<gene>
    <name evidence="16" type="ORF">MICPUN_72061</name>
</gene>
<evidence type="ECO:0000256" key="9">
    <source>
        <dbReference type="ARBA" id="ARBA00022723"/>
    </source>
</evidence>
<evidence type="ECO:0000256" key="3">
    <source>
        <dbReference type="ARBA" id="ARBA00004699"/>
    </source>
</evidence>
<dbReference type="EMBL" id="CP001574">
    <property type="protein sequence ID" value="ACO68968.1"/>
    <property type="molecule type" value="Genomic_DNA"/>
</dbReference>
<feature type="binding site" evidence="14">
    <location>
        <position position="223"/>
    </location>
    <ligand>
        <name>Mg(2+)</name>
        <dbReference type="ChEBI" id="CHEBI:18420"/>
        <label>1</label>
    </ligand>
</feature>
<feature type="binding site" evidence="13">
    <location>
        <position position="126"/>
    </location>
    <ligand>
        <name>alpha-D-mannose 1-phosphate</name>
        <dbReference type="ChEBI" id="CHEBI:58409"/>
    </ligand>
</feature>
<dbReference type="PANTHER" id="PTHR10466:SF0">
    <property type="entry name" value="PHOSPHOMANNOMUTASE"/>
    <property type="match status" value="1"/>
</dbReference>
<dbReference type="SFLD" id="SFLDF00445">
    <property type="entry name" value="alpha-phosphomannomutase"/>
    <property type="match status" value="1"/>
</dbReference>
<dbReference type="SFLD" id="SFLDG01143">
    <property type="entry name" value="C2.B.3:_Phosphomannomutase_Lik"/>
    <property type="match status" value="1"/>
</dbReference>
<dbReference type="InterPro" id="IPR005002">
    <property type="entry name" value="PMM"/>
</dbReference>
<dbReference type="SFLD" id="SFLDS00003">
    <property type="entry name" value="Haloacid_Dehalogenase"/>
    <property type="match status" value="1"/>
</dbReference>
<comment type="function">
    <text evidence="15">Catalyzes the interconversion of mannose-6-phosphate to mannose-1-phosphate, the precursor for the synthesis of GDP-mannose. GDP-mannose is an essential sugar nucleotide for the synthesis of D-mannose-containing cell wall polysaccharides (galactomannans and glucomannans), glycolipids, glycoproteins and the antioxidant L-ascorbate.</text>
</comment>
<dbReference type="CDD" id="cd02585">
    <property type="entry name" value="HAD_PMM"/>
    <property type="match status" value="1"/>
</dbReference>
<dbReference type="GO" id="GO:0009298">
    <property type="term" value="P:GDP-mannose biosynthetic process"/>
    <property type="evidence" value="ECO:0007669"/>
    <property type="project" value="UniProtKB-UniPathway"/>
</dbReference>
<dbReference type="OMA" id="ISHRVYT"/>
<comment type="similarity">
    <text evidence="4 15">Belongs to the eukaryotic PMM family.</text>
</comment>
<keyword evidence="11 15" id="KW-0413">Isomerase</keyword>
<evidence type="ECO:0000313" key="16">
    <source>
        <dbReference type="EMBL" id="ACO68968.1"/>
    </source>
</evidence>
<dbReference type="Gene3D" id="3.40.50.1000">
    <property type="entry name" value="HAD superfamily/HAD-like"/>
    <property type="match status" value="1"/>
</dbReference>
<feature type="binding site" evidence="14">
    <location>
        <position position="15"/>
    </location>
    <ligand>
        <name>Mg(2+)</name>
        <dbReference type="ChEBI" id="CHEBI:18420"/>
        <label>1</label>
    </ligand>
</feature>
<feature type="binding site" evidence="13">
    <location>
        <position position="144"/>
    </location>
    <ligand>
        <name>alpha-D-mannose 1-phosphate</name>
        <dbReference type="ChEBI" id="CHEBI:58409"/>
    </ligand>
</feature>
<comment type="pathway">
    <text evidence="3 15">Nucleotide-sugar biosynthesis; GDP-alpha-D-mannose biosynthesis; alpha-D-mannose 1-phosphate from D-fructose 6-phosphate: step 2/2.</text>
</comment>
<dbReference type="GO" id="GO:0004615">
    <property type="term" value="F:phosphomannomutase activity"/>
    <property type="evidence" value="ECO:0007669"/>
    <property type="project" value="UniProtKB-EC"/>
</dbReference>
<dbReference type="SUPFAM" id="SSF56784">
    <property type="entry name" value="HAD-like"/>
    <property type="match status" value="1"/>
</dbReference>
<name>C1FEI8_MICCC</name>
<feature type="active site" description="Proton donor/acceptor" evidence="12">
    <location>
        <position position="17"/>
    </location>
</feature>
<dbReference type="Gene3D" id="3.30.1240.20">
    <property type="match status" value="1"/>
</dbReference>
<dbReference type="InterPro" id="IPR043169">
    <property type="entry name" value="PMM_cap"/>
</dbReference>
<protein>
    <recommendedName>
        <fullName evidence="7 15">Phosphomannomutase</fullName>
        <ecNumber evidence="6 15">5.4.2.8</ecNumber>
    </recommendedName>
</protein>
<feature type="binding site" evidence="14">
    <location>
        <position position="211"/>
    </location>
    <ligand>
        <name>Mg(2+)</name>
        <dbReference type="ChEBI" id="CHEBI:18420"/>
        <label>1</label>
    </ligand>
</feature>
<feature type="binding site" evidence="13">
    <location>
        <position position="137"/>
    </location>
    <ligand>
        <name>alpha-D-mannose 1-phosphate</name>
        <dbReference type="ChEBI" id="CHEBI:58409"/>
    </ligand>
</feature>
<evidence type="ECO:0000256" key="2">
    <source>
        <dbReference type="ARBA" id="ARBA00004496"/>
    </source>
</evidence>
<keyword evidence="17" id="KW-1185">Reference proteome</keyword>
<feature type="binding site" evidence="14">
    <location>
        <position position="17"/>
    </location>
    <ligand>
        <name>Mg(2+)</name>
        <dbReference type="ChEBI" id="CHEBI:18420"/>
        <label>1</label>
    </ligand>
</feature>
<dbReference type="UniPathway" id="UPA00126">
    <property type="reaction ID" value="UER00424"/>
</dbReference>
<accession>C1FEI8</accession>
<comment type="catalytic activity">
    <reaction evidence="1 15">
        <text>alpha-D-mannose 1-phosphate = D-mannose 6-phosphate</text>
        <dbReference type="Rhea" id="RHEA:11140"/>
        <dbReference type="ChEBI" id="CHEBI:58409"/>
        <dbReference type="ChEBI" id="CHEBI:58735"/>
        <dbReference type="EC" id="5.4.2.8"/>
    </reaction>
</comment>
<sequence length="242" mass="27916">MSKRQRNSRTLALFDVDGTLTAPRKRADANMLKFLKDLGEKISVGIVGGSDLIKIKEQLGEDAHKDYDFLFAENGLMAFKEGSLLKATCFKEYLGEEKLKKLINFILIYIANLDIPIKRGTFVEFRNGMLNVSPIGRNCSQSERDEFERYDNISRVREKMVKVLQTQFEEYNLTYSIGGQISFDVFPKGWDKTFCLQFVEKDYDEIHFFGDKTHRGGNDYEIYNSQRTIGHAVTSPEDTREQ</sequence>
<comment type="subcellular location">
    <subcellularLocation>
        <location evidence="2 15">Cytoplasm</location>
    </subcellularLocation>
</comment>
<comment type="subunit">
    <text evidence="5 15">Homodimer.</text>
</comment>
<dbReference type="EC" id="5.4.2.8" evidence="6 15"/>
<proteinExistence type="inferred from homology"/>
<dbReference type="KEGG" id="mis:MICPUN_72061"/>
<evidence type="ECO:0000256" key="7">
    <source>
        <dbReference type="ARBA" id="ARBA00021706"/>
    </source>
</evidence>
<dbReference type="SFLD" id="SFLDG01140">
    <property type="entry name" value="C2.B:_Phosphomannomutase_and_P"/>
    <property type="match status" value="1"/>
</dbReference>
<dbReference type="InterPro" id="IPR036412">
    <property type="entry name" value="HAD-like_sf"/>
</dbReference>